<dbReference type="SUPFAM" id="SSF53822">
    <property type="entry name" value="Periplasmic binding protein-like I"/>
    <property type="match status" value="2"/>
</dbReference>
<dbReference type="PANTHER" id="PTHR30146">
    <property type="entry name" value="LACI-RELATED TRANSCRIPTIONAL REPRESSOR"/>
    <property type="match status" value="1"/>
</dbReference>
<feature type="domain" description="HTH lacI-type" evidence="4">
    <location>
        <begin position="1"/>
        <end position="44"/>
    </location>
</feature>
<evidence type="ECO:0000256" key="2">
    <source>
        <dbReference type="ARBA" id="ARBA00023125"/>
    </source>
</evidence>
<dbReference type="SMART" id="SM00354">
    <property type="entry name" value="HTH_LACI"/>
    <property type="match status" value="1"/>
</dbReference>
<dbReference type="InterPro" id="IPR046335">
    <property type="entry name" value="LacI/GalR-like_sensor"/>
</dbReference>
<accession>A0A2T3FKZ7</accession>
<evidence type="ECO:0000256" key="3">
    <source>
        <dbReference type="ARBA" id="ARBA00023163"/>
    </source>
</evidence>
<evidence type="ECO:0000313" key="5">
    <source>
        <dbReference type="EMBL" id="PST35961.1"/>
    </source>
</evidence>
<dbReference type="CDD" id="cd06267">
    <property type="entry name" value="PBP1_LacI_sugar_binding-like"/>
    <property type="match status" value="1"/>
</dbReference>
<keyword evidence="2" id="KW-0238">DNA-binding</keyword>
<keyword evidence="6" id="KW-1185">Reference proteome</keyword>
<dbReference type="AlphaFoldDB" id="A0A2T3FKZ7"/>
<evidence type="ECO:0000256" key="1">
    <source>
        <dbReference type="ARBA" id="ARBA00023015"/>
    </source>
</evidence>
<proteinExistence type="predicted"/>
<gene>
    <name evidence="5" type="ORF">C7U56_13955</name>
</gene>
<dbReference type="CDD" id="cd01392">
    <property type="entry name" value="HTH_LacI"/>
    <property type="match status" value="1"/>
</dbReference>
<dbReference type="SUPFAM" id="SSF47413">
    <property type="entry name" value="lambda repressor-like DNA-binding domains"/>
    <property type="match status" value="1"/>
</dbReference>
<dbReference type="PANTHER" id="PTHR30146:SF109">
    <property type="entry name" value="HTH-TYPE TRANSCRIPTIONAL REGULATOR GALS"/>
    <property type="match status" value="1"/>
</dbReference>
<dbReference type="GO" id="GO:0000976">
    <property type="term" value="F:transcription cis-regulatory region binding"/>
    <property type="evidence" value="ECO:0007669"/>
    <property type="project" value="TreeGrafter"/>
</dbReference>
<organism evidence="5 6">
    <name type="scientific">Clostridium fessum</name>
    <dbReference type="NCBI Taxonomy" id="2126740"/>
    <lineage>
        <taxon>Bacteria</taxon>
        <taxon>Bacillati</taxon>
        <taxon>Bacillota</taxon>
        <taxon>Clostridia</taxon>
        <taxon>Eubacteriales</taxon>
        <taxon>Clostridiaceae</taxon>
        <taxon>Clostridium</taxon>
    </lineage>
</organism>
<reference evidence="5 6" key="1">
    <citation type="submission" date="2018-03" db="EMBL/GenBank/DDBJ databases">
        <title>Lachnoclostridium SNUG30386 gen.nov., sp.nov., isolated from human faeces.</title>
        <authorList>
            <person name="Seo B."/>
            <person name="Jeon K."/>
            <person name="Ko G."/>
        </authorList>
    </citation>
    <scope>NUCLEOTIDE SEQUENCE [LARGE SCALE GENOMIC DNA]</scope>
    <source>
        <strain evidence="5 6">SNUG30386</strain>
    </source>
</reference>
<dbReference type="EMBL" id="PYLO01000006">
    <property type="protein sequence ID" value="PST35961.1"/>
    <property type="molecule type" value="Genomic_DNA"/>
</dbReference>
<dbReference type="InterPro" id="IPR010982">
    <property type="entry name" value="Lambda_DNA-bd_dom_sf"/>
</dbReference>
<dbReference type="InterPro" id="IPR000843">
    <property type="entry name" value="HTH_LacI"/>
</dbReference>
<dbReference type="Pfam" id="PF13407">
    <property type="entry name" value="Peripla_BP_4"/>
    <property type="match status" value="1"/>
</dbReference>
<evidence type="ECO:0000259" key="4">
    <source>
        <dbReference type="PROSITE" id="PS50932"/>
    </source>
</evidence>
<comment type="caution">
    <text evidence="5">The sequence shown here is derived from an EMBL/GenBank/DDBJ whole genome shotgun (WGS) entry which is preliminary data.</text>
</comment>
<keyword evidence="3" id="KW-0804">Transcription</keyword>
<dbReference type="CDD" id="cd06316">
    <property type="entry name" value="PBP1_ABC_sugar_binding-like"/>
    <property type="match status" value="1"/>
</dbReference>
<dbReference type="PROSITE" id="PS00356">
    <property type="entry name" value="HTH_LACI_1"/>
    <property type="match status" value="1"/>
</dbReference>
<dbReference type="InterPro" id="IPR025997">
    <property type="entry name" value="SBP_2_dom"/>
</dbReference>
<protein>
    <submittedName>
        <fullName evidence="5">Monosaccharide ABC transporter substrate-binding protein, CUT2 family</fullName>
    </submittedName>
</protein>
<dbReference type="Proteomes" id="UP000241048">
    <property type="component" value="Unassembled WGS sequence"/>
</dbReference>
<name>A0A2T3FKZ7_9CLOT</name>
<dbReference type="GO" id="GO:0003700">
    <property type="term" value="F:DNA-binding transcription factor activity"/>
    <property type="evidence" value="ECO:0007669"/>
    <property type="project" value="TreeGrafter"/>
</dbReference>
<dbReference type="Pfam" id="PF00356">
    <property type="entry name" value="LacI"/>
    <property type="match status" value="1"/>
</dbReference>
<dbReference type="InterPro" id="IPR028082">
    <property type="entry name" value="Peripla_BP_I"/>
</dbReference>
<keyword evidence="1" id="KW-0805">Transcription regulation</keyword>
<dbReference type="Gene3D" id="3.40.50.2300">
    <property type="match status" value="4"/>
</dbReference>
<evidence type="ECO:0000313" key="6">
    <source>
        <dbReference type="Proteomes" id="UP000241048"/>
    </source>
</evidence>
<dbReference type="RefSeq" id="WP_107001729.1">
    <property type="nucleotide sequence ID" value="NZ_PYLO01000006.1"/>
</dbReference>
<dbReference type="Gene3D" id="1.10.260.40">
    <property type="entry name" value="lambda repressor-like DNA-binding domains"/>
    <property type="match status" value="1"/>
</dbReference>
<dbReference type="PROSITE" id="PS50932">
    <property type="entry name" value="HTH_LACI_2"/>
    <property type="match status" value="1"/>
</dbReference>
<dbReference type="Pfam" id="PF13377">
    <property type="entry name" value="Peripla_BP_3"/>
    <property type="match status" value="1"/>
</dbReference>
<sequence length="665" mass="74546">MTIKEIAAKAGVSIATVSHVINHTRYVSPELVDKIEAIIEESGYSEKIKKKVRKIRSGRSSQIVAVFPNIKSALYCDLCNQLQSYATSQGYQFYTAVTNDSPEEEKSILQNLISSAKTIGIFLSPVSSNPAAYSFLYESGIPFVCVERFIDDDVTPRILFDYTKAFHSATSYFFESGHENVLFLVEKTDSLAKQDKIAGYERALLSSNHTLSSSCIAEINLYQSSDTISLNIQKSITRYLPTAIIAGGNRLTMFLLKALRELGKDCPRDISIIGFDDMLWCELTAPPLSCIHRDIDQMAELASQALFDEINHLSGAPLTRYADVELILRDSTRIIDNGPLGEHAVSPDSIRLSKEEKQLLRTGNYRVAISFHYTGTAWAALHQKGIRDELEQYGIDIISTMDAHFDPALQNMQLESIKMQHPDAVIAIPTDDVQTGPAFQELSKMTRLVFLSNVPQNFSRNNYVSCISVNERENGTNTGRMIGEYLKEKPHAKVGFIIHGAMFYGTTERDNCAEKILRESYPDIEITARKGFIQIENAYKVCYEMINEHPDIQALYVSWDRPALLAIKALKALNRTDIAVFTTDLDFEIAEEMNQGFVKGLSTQRPYDQGKAAALAVAKSLVSDNVPKYIGVQPYVVHEKQLKRAWKDIFFEALPEELGEKQMGQ</sequence>